<feature type="transmembrane region" description="Helical" evidence="5">
    <location>
        <begin position="221"/>
        <end position="244"/>
    </location>
</feature>
<feature type="transmembrane region" description="Helical" evidence="5">
    <location>
        <begin position="300"/>
        <end position="320"/>
    </location>
</feature>
<feature type="transmembrane region" description="Helical" evidence="5">
    <location>
        <begin position="117"/>
        <end position="144"/>
    </location>
</feature>
<feature type="transmembrane region" description="Helical" evidence="5">
    <location>
        <begin position="21"/>
        <end position="39"/>
    </location>
</feature>
<dbReference type="PANTHER" id="PTHR43424">
    <property type="entry name" value="LOCUS PUTATIVE PROTEIN 1-RELATED"/>
    <property type="match status" value="1"/>
</dbReference>
<feature type="transmembrane region" description="Helical" evidence="5">
    <location>
        <begin position="156"/>
        <end position="176"/>
    </location>
</feature>
<keyword evidence="2 5" id="KW-0812">Transmembrane</keyword>
<sequence>IRNVSKGGLVNRAKRNIFYKFLSESSRILPALLFIYIARELGGEDFGKLSFAYSFAGICIIVADFGLNTILIRNVSRQKELTREYIGNIFVLKIVLSVVSISVMGLFVLFAGYSREVITLVIVFGGVMFFKALVDFFCAIFNAYERMDKEAFLKGTSQILLFLSGIVILALGFGLFGLSNVFLVVYLLSSVVGFYMVYKGITSIRPCFNLRFWKYILRESLPLALTVVFTVIYFKIDIVMLSLIRGDNSEIGWYSAAMRLIELIGVVPALIVSALFPILSGLYKDSIDSLKKAYKISFKYLLVIALPVAVGTLLLSERFINIIYGKEFVRAIPALQILVFALIFIFVNYILMNILVAIDKQKLNAIVAGTCVFVNITLNFCLIPHYGYLGAGTATVITEIVLFALGLYFVAKYVCKVNIFTMLI</sequence>
<feature type="transmembrane region" description="Helical" evidence="5">
    <location>
        <begin position="182"/>
        <end position="201"/>
    </location>
</feature>
<keyword evidence="3 5" id="KW-1133">Transmembrane helix</keyword>
<dbReference type="AlphaFoldDB" id="A0A0F8Z473"/>
<dbReference type="Pfam" id="PF01943">
    <property type="entry name" value="Polysacc_synt"/>
    <property type="match status" value="1"/>
</dbReference>
<protein>
    <submittedName>
        <fullName evidence="6">Uncharacterized protein</fullName>
    </submittedName>
</protein>
<feature type="non-terminal residue" evidence="6">
    <location>
        <position position="1"/>
    </location>
</feature>
<dbReference type="CDD" id="cd13128">
    <property type="entry name" value="MATE_Wzx_like"/>
    <property type="match status" value="1"/>
</dbReference>
<name>A0A0F8Z473_9ZZZZ</name>
<organism evidence="6">
    <name type="scientific">marine sediment metagenome</name>
    <dbReference type="NCBI Taxonomy" id="412755"/>
    <lineage>
        <taxon>unclassified sequences</taxon>
        <taxon>metagenomes</taxon>
        <taxon>ecological metagenomes</taxon>
    </lineage>
</organism>
<feature type="transmembrane region" description="Helical" evidence="5">
    <location>
        <begin position="85"/>
        <end position="111"/>
    </location>
</feature>
<comment type="caution">
    <text evidence="6">The sequence shown here is derived from an EMBL/GenBank/DDBJ whole genome shotgun (WGS) entry which is preliminary data.</text>
</comment>
<evidence type="ECO:0000256" key="2">
    <source>
        <dbReference type="ARBA" id="ARBA00022692"/>
    </source>
</evidence>
<feature type="transmembrane region" description="Helical" evidence="5">
    <location>
        <begin position="256"/>
        <end position="279"/>
    </location>
</feature>
<feature type="non-terminal residue" evidence="6">
    <location>
        <position position="424"/>
    </location>
</feature>
<dbReference type="InterPro" id="IPR052556">
    <property type="entry name" value="PolySynth_Transporter"/>
</dbReference>
<feature type="transmembrane region" description="Helical" evidence="5">
    <location>
        <begin position="51"/>
        <end position="73"/>
    </location>
</feature>
<evidence type="ECO:0000313" key="6">
    <source>
        <dbReference type="EMBL" id="KKK88567.1"/>
    </source>
</evidence>
<evidence type="ECO:0000256" key="4">
    <source>
        <dbReference type="ARBA" id="ARBA00023136"/>
    </source>
</evidence>
<dbReference type="GO" id="GO:0016020">
    <property type="term" value="C:membrane"/>
    <property type="evidence" value="ECO:0007669"/>
    <property type="project" value="UniProtKB-SubCell"/>
</dbReference>
<comment type="subcellular location">
    <subcellularLocation>
        <location evidence="1">Membrane</location>
        <topology evidence="1">Multi-pass membrane protein</topology>
    </subcellularLocation>
</comment>
<evidence type="ECO:0000256" key="3">
    <source>
        <dbReference type="ARBA" id="ARBA00022989"/>
    </source>
</evidence>
<keyword evidence="4 5" id="KW-0472">Membrane</keyword>
<evidence type="ECO:0000256" key="1">
    <source>
        <dbReference type="ARBA" id="ARBA00004141"/>
    </source>
</evidence>
<evidence type="ECO:0000256" key="5">
    <source>
        <dbReference type="SAM" id="Phobius"/>
    </source>
</evidence>
<accession>A0A0F8Z473</accession>
<dbReference type="EMBL" id="LAZR01049896">
    <property type="protein sequence ID" value="KKK88567.1"/>
    <property type="molecule type" value="Genomic_DNA"/>
</dbReference>
<gene>
    <name evidence="6" type="ORF">LCGC14_2741840</name>
</gene>
<reference evidence="6" key="1">
    <citation type="journal article" date="2015" name="Nature">
        <title>Complex archaea that bridge the gap between prokaryotes and eukaryotes.</title>
        <authorList>
            <person name="Spang A."/>
            <person name="Saw J.H."/>
            <person name="Jorgensen S.L."/>
            <person name="Zaremba-Niedzwiedzka K."/>
            <person name="Martijn J."/>
            <person name="Lind A.E."/>
            <person name="van Eijk R."/>
            <person name="Schleper C."/>
            <person name="Guy L."/>
            <person name="Ettema T.J."/>
        </authorList>
    </citation>
    <scope>NUCLEOTIDE SEQUENCE</scope>
</reference>
<feature type="transmembrane region" description="Helical" evidence="5">
    <location>
        <begin position="332"/>
        <end position="351"/>
    </location>
</feature>
<feature type="transmembrane region" description="Helical" evidence="5">
    <location>
        <begin position="363"/>
        <end position="388"/>
    </location>
</feature>
<dbReference type="PANTHER" id="PTHR43424:SF1">
    <property type="entry name" value="LOCUS PUTATIVE PROTEIN 1-RELATED"/>
    <property type="match status" value="1"/>
</dbReference>
<dbReference type="InterPro" id="IPR002797">
    <property type="entry name" value="Polysacc_synth"/>
</dbReference>
<feature type="transmembrane region" description="Helical" evidence="5">
    <location>
        <begin position="394"/>
        <end position="415"/>
    </location>
</feature>
<proteinExistence type="predicted"/>